<dbReference type="OrthoDB" id="4068791at2759"/>
<dbReference type="PRINTS" id="PR02030">
    <property type="entry name" value="AUTOPHGYRP14"/>
</dbReference>
<comment type="similarity">
    <text evidence="3">Belongs to the ATG14 family.</text>
</comment>
<organism evidence="12 13">
    <name type="scientific">Torulaspora globosa</name>
    <dbReference type="NCBI Taxonomy" id="48254"/>
    <lineage>
        <taxon>Eukaryota</taxon>
        <taxon>Fungi</taxon>
        <taxon>Dikarya</taxon>
        <taxon>Ascomycota</taxon>
        <taxon>Saccharomycotina</taxon>
        <taxon>Saccharomycetes</taxon>
        <taxon>Saccharomycetales</taxon>
        <taxon>Saccharomycetaceae</taxon>
        <taxon>Torulaspora</taxon>
    </lineage>
</organism>
<evidence type="ECO:0000256" key="6">
    <source>
        <dbReference type="ARBA" id="ARBA00022554"/>
    </source>
</evidence>
<evidence type="ECO:0000256" key="9">
    <source>
        <dbReference type="ARBA" id="ARBA00023054"/>
    </source>
</evidence>
<proteinExistence type="inferred from homology"/>
<keyword evidence="13" id="KW-1185">Reference proteome</keyword>
<feature type="coiled-coil region" evidence="11">
    <location>
        <begin position="105"/>
        <end position="132"/>
    </location>
</feature>
<dbReference type="AlphaFoldDB" id="A0A7H9HM27"/>
<keyword evidence="5" id="KW-0813">Transport</keyword>
<dbReference type="Pfam" id="PF10186">
    <property type="entry name" value="ATG14"/>
    <property type="match status" value="1"/>
</dbReference>
<dbReference type="GO" id="GO:0005774">
    <property type="term" value="C:vacuolar membrane"/>
    <property type="evidence" value="ECO:0007669"/>
    <property type="project" value="UniProtKB-SubCell"/>
</dbReference>
<evidence type="ECO:0000256" key="11">
    <source>
        <dbReference type="SAM" id="Coils"/>
    </source>
</evidence>
<evidence type="ECO:0000256" key="1">
    <source>
        <dbReference type="ARBA" id="ARBA00004148"/>
    </source>
</evidence>
<keyword evidence="10" id="KW-0472">Membrane</keyword>
<evidence type="ECO:0000256" key="4">
    <source>
        <dbReference type="ARBA" id="ARBA00013807"/>
    </source>
</evidence>
<dbReference type="GO" id="GO:0034045">
    <property type="term" value="C:phagophore assembly site membrane"/>
    <property type="evidence" value="ECO:0007669"/>
    <property type="project" value="UniProtKB-SubCell"/>
</dbReference>
<evidence type="ECO:0000256" key="2">
    <source>
        <dbReference type="ARBA" id="ARBA00004623"/>
    </source>
</evidence>
<keyword evidence="8" id="KW-0072">Autophagy</keyword>
<dbReference type="InterPro" id="IPR018791">
    <property type="entry name" value="UV_resistance/autophagy_Atg14"/>
</dbReference>
<evidence type="ECO:0000313" key="12">
    <source>
        <dbReference type="EMBL" id="QLQ78844.1"/>
    </source>
</evidence>
<protein>
    <recommendedName>
        <fullName evidence="4">Autophagy-related protein 14</fullName>
    </recommendedName>
</protein>
<comment type="subcellular location">
    <subcellularLocation>
        <location evidence="2">Preautophagosomal structure membrane</location>
        <topology evidence="2">Peripheral membrane protein</topology>
    </subcellularLocation>
    <subcellularLocation>
        <location evidence="1">Vacuole membrane</location>
        <topology evidence="1">Peripheral membrane protein</topology>
    </subcellularLocation>
</comment>
<dbReference type="Proteomes" id="UP000510647">
    <property type="component" value="Chromosome 2"/>
</dbReference>
<dbReference type="GO" id="GO:0016236">
    <property type="term" value="P:macroautophagy"/>
    <property type="evidence" value="ECO:0007669"/>
    <property type="project" value="InterPro"/>
</dbReference>
<keyword evidence="9 11" id="KW-0175">Coiled coil</keyword>
<name>A0A7H9HM27_9SACH</name>
<dbReference type="GO" id="GO:0032991">
    <property type="term" value="C:protein-containing complex"/>
    <property type="evidence" value="ECO:0007669"/>
    <property type="project" value="UniProtKB-ARBA"/>
</dbReference>
<reference evidence="12 13" key="1">
    <citation type="submission" date="2020-06" db="EMBL/GenBank/DDBJ databases">
        <title>The yeast mating-type switching endonuclease HO is a domesticated member of an unorthodox homing genetic element family.</title>
        <authorList>
            <person name="Coughlan A.Y."/>
            <person name="Lombardi L."/>
            <person name="Braun-Galleani S."/>
            <person name="Martos A.R."/>
            <person name="Galeote V."/>
            <person name="Bigey F."/>
            <person name="Dequin S."/>
            <person name="Byrne K.P."/>
            <person name="Wolfe K.H."/>
        </authorList>
    </citation>
    <scope>NUCLEOTIDE SEQUENCE [LARGE SCALE GENOMIC DNA]</scope>
    <source>
        <strain evidence="12 13">CBS2947</strain>
    </source>
</reference>
<keyword evidence="7" id="KW-0653">Protein transport</keyword>
<evidence type="ECO:0000256" key="3">
    <source>
        <dbReference type="ARBA" id="ARBA00009574"/>
    </source>
</evidence>
<dbReference type="GO" id="GO:0015031">
    <property type="term" value="P:protein transport"/>
    <property type="evidence" value="ECO:0007669"/>
    <property type="project" value="UniProtKB-KW"/>
</dbReference>
<keyword evidence="6" id="KW-0926">Vacuole</keyword>
<evidence type="ECO:0000256" key="7">
    <source>
        <dbReference type="ARBA" id="ARBA00022927"/>
    </source>
</evidence>
<evidence type="ECO:0000313" key="13">
    <source>
        <dbReference type="Proteomes" id="UP000510647"/>
    </source>
</evidence>
<gene>
    <name evidence="12" type="ORF">HG537_0B01920</name>
</gene>
<dbReference type="InterPro" id="IPR023261">
    <property type="entry name" value="Autophagy-related_protein_14"/>
</dbReference>
<evidence type="ECO:0000256" key="8">
    <source>
        <dbReference type="ARBA" id="ARBA00023006"/>
    </source>
</evidence>
<sequence length="363" mass="41470">MRCPLCMNSSRPMYCSHCVNTSPNILARLKIDLLMLRDENCKLKNRVESILEYGLGLMEGSKGVTNAETIEEGNQDVEGEILGQRLLKLNQLRAKRRYNRIRYRTTQLLSSLEAKRRTIERLEQENETVSVLDASVEEQLSRVRTAVMVEKTGQIAQIQRVLLNSQESKLNSLRKWFIIRKRDSYEFPYSIAFQPIISLKNFYRLPPVVAWSSISKMSEFTLLMSEVLQYTLPCELPDTSSKTLRLADNTVEDGYDDDNNVADYLTKLLINIIQLARRAGLISKSPVDLTWMLDQLDIDTLFYNMATSTKIPTKSVAQHWTYDKLLSVVSEALQLSVYAASPPSRQTLTGTIANNSDHWFLVG</sequence>
<evidence type="ECO:0000256" key="5">
    <source>
        <dbReference type="ARBA" id="ARBA00022448"/>
    </source>
</evidence>
<accession>A0A7H9HM27</accession>
<dbReference type="EMBL" id="CP059268">
    <property type="protein sequence ID" value="QLQ78844.1"/>
    <property type="molecule type" value="Genomic_DNA"/>
</dbReference>
<evidence type="ECO:0000256" key="10">
    <source>
        <dbReference type="ARBA" id="ARBA00023136"/>
    </source>
</evidence>